<keyword evidence="10" id="KW-1185">Reference proteome</keyword>
<dbReference type="EMBL" id="JAGSXJ010000012">
    <property type="protein sequence ID" value="KAH6686964.1"/>
    <property type="molecule type" value="Genomic_DNA"/>
</dbReference>
<dbReference type="PANTHER" id="PTHR47172">
    <property type="entry name" value="OS01G0976800 PROTEIN"/>
    <property type="match status" value="1"/>
</dbReference>
<gene>
    <name evidence="9" type="ORF">F5X68DRAFT_13725</name>
</gene>
<dbReference type="InterPro" id="IPR013088">
    <property type="entry name" value="Znf_NHR/GATA"/>
</dbReference>
<dbReference type="GO" id="GO:0008270">
    <property type="term" value="F:zinc ion binding"/>
    <property type="evidence" value="ECO:0007669"/>
    <property type="project" value="UniProtKB-KW"/>
</dbReference>
<evidence type="ECO:0000256" key="1">
    <source>
        <dbReference type="ARBA" id="ARBA00022723"/>
    </source>
</evidence>
<dbReference type="OrthoDB" id="2162994at2759"/>
<evidence type="ECO:0000313" key="9">
    <source>
        <dbReference type="EMBL" id="KAH6686964.1"/>
    </source>
</evidence>
<protein>
    <recommendedName>
        <fullName evidence="8">GATA-type domain-containing protein</fullName>
    </recommendedName>
</protein>
<feature type="region of interest" description="Disordered" evidence="7">
    <location>
        <begin position="129"/>
        <end position="170"/>
    </location>
</feature>
<accession>A0A9P9ACH5</accession>
<evidence type="ECO:0000256" key="3">
    <source>
        <dbReference type="ARBA" id="ARBA00022833"/>
    </source>
</evidence>
<keyword evidence="4" id="KW-0805">Transcription regulation</keyword>
<dbReference type="Gene3D" id="3.30.50.10">
    <property type="entry name" value="Erythroid Transcription Factor GATA-1, subunit A"/>
    <property type="match status" value="1"/>
</dbReference>
<evidence type="ECO:0000259" key="8">
    <source>
        <dbReference type="PROSITE" id="PS50114"/>
    </source>
</evidence>
<evidence type="ECO:0000256" key="5">
    <source>
        <dbReference type="ARBA" id="ARBA00023163"/>
    </source>
</evidence>
<dbReference type="SMART" id="SM00401">
    <property type="entry name" value="ZnF_GATA"/>
    <property type="match status" value="1"/>
</dbReference>
<dbReference type="CDD" id="cd00202">
    <property type="entry name" value="ZnF_GATA"/>
    <property type="match status" value="1"/>
</dbReference>
<dbReference type="Proteomes" id="UP000770015">
    <property type="component" value="Unassembled WGS sequence"/>
</dbReference>
<sequence length="242" mass="25287">MPLAPAGSDHDLPPPAPPGPVTGDAVPAGQHALPALSDAAEAQVMAAASMQRIHHGAYELLRFSEIFPGGTTSMSSQGDVLDGDGNLAGSSSGHAALRAMSKSSDGIVNELRNITALAARAEGAGVTFVLPQASQEPSTNRDTPHTKRLHGNRRASGDMSSSRKRKNSIVRTTCHECHRAETPQWRPGPDGPNTLCNVCGLLYAKRQVRHKGSSKEGSKGGSKGNSREESRKAASCALSWPS</sequence>
<evidence type="ECO:0000256" key="6">
    <source>
        <dbReference type="PROSITE-ProRule" id="PRU00094"/>
    </source>
</evidence>
<organism evidence="9 10">
    <name type="scientific">Plectosphaerella plurivora</name>
    <dbReference type="NCBI Taxonomy" id="936078"/>
    <lineage>
        <taxon>Eukaryota</taxon>
        <taxon>Fungi</taxon>
        <taxon>Dikarya</taxon>
        <taxon>Ascomycota</taxon>
        <taxon>Pezizomycotina</taxon>
        <taxon>Sordariomycetes</taxon>
        <taxon>Hypocreomycetidae</taxon>
        <taxon>Glomerellales</taxon>
        <taxon>Plectosphaerellaceae</taxon>
        <taxon>Plectosphaerella</taxon>
    </lineage>
</organism>
<keyword evidence="2 6" id="KW-0863">Zinc-finger</keyword>
<keyword evidence="3" id="KW-0862">Zinc</keyword>
<dbReference type="Pfam" id="PF00320">
    <property type="entry name" value="GATA"/>
    <property type="match status" value="1"/>
</dbReference>
<name>A0A9P9ACH5_9PEZI</name>
<dbReference type="SUPFAM" id="SSF57716">
    <property type="entry name" value="Glucocorticoid receptor-like (DNA-binding domain)"/>
    <property type="match status" value="1"/>
</dbReference>
<feature type="compositionally biased region" description="Polar residues" evidence="7">
    <location>
        <begin position="132"/>
        <end position="141"/>
    </location>
</feature>
<dbReference type="PROSITE" id="PS50114">
    <property type="entry name" value="GATA_ZN_FINGER_2"/>
    <property type="match status" value="1"/>
</dbReference>
<comment type="caution">
    <text evidence="9">The sequence shown here is derived from an EMBL/GenBank/DDBJ whole genome shotgun (WGS) entry which is preliminary data.</text>
</comment>
<evidence type="ECO:0000256" key="4">
    <source>
        <dbReference type="ARBA" id="ARBA00023015"/>
    </source>
</evidence>
<feature type="region of interest" description="Disordered" evidence="7">
    <location>
        <begin position="208"/>
        <end position="242"/>
    </location>
</feature>
<evidence type="ECO:0000256" key="7">
    <source>
        <dbReference type="SAM" id="MobiDB-lite"/>
    </source>
</evidence>
<proteinExistence type="predicted"/>
<feature type="region of interest" description="Disordered" evidence="7">
    <location>
        <begin position="1"/>
        <end position="28"/>
    </location>
</feature>
<dbReference type="GO" id="GO:0006355">
    <property type="term" value="P:regulation of DNA-templated transcription"/>
    <property type="evidence" value="ECO:0007669"/>
    <property type="project" value="InterPro"/>
</dbReference>
<evidence type="ECO:0000256" key="2">
    <source>
        <dbReference type="ARBA" id="ARBA00022771"/>
    </source>
</evidence>
<dbReference type="PANTHER" id="PTHR47172:SF24">
    <property type="entry name" value="GATA ZINC FINGER DOMAIN-CONTAINING PROTEIN 14-RELATED"/>
    <property type="match status" value="1"/>
</dbReference>
<evidence type="ECO:0000313" key="10">
    <source>
        <dbReference type="Proteomes" id="UP000770015"/>
    </source>
</evidence>
<dbReference type="GO" id="GO:0043565">
    <property type="term" value="F:sequence-specific DNA binding"/>
    <property type="evidence" value="ECO:0007669"/>
    <property type="project" value="InterPro"/>
</dbReference>
<feature type="domain" description="GATA-type" evidence="8">
    <location>
        <begin position="174"/>
        <end position="203"/>
    </location>
</feature>
<keyword evidence="5" id="KW-0804">Transcription</keyword>
<dbReference type="AlphaFoldDB" id="A0A9P9ACH5"/>
<keyword evidence="1" id="KW-0479">Metal-binding</keyword>
<dbReference type="InterPro" id="IPR000679">
    <property type="entry name" value="Znf_GATA"/>
</dbReference>
<reference evidence="9" key="1">
    <citation type="journal article" date="2021" name="Nat. Commun.">
        <title>Genetic determinants of endophytism in the Arabidopsis root mycobiome.</title>
        <authorList>
            <person name="Mesny F."/>
            <person name="Miyauchi S."/>
            <person name="Thiergart T."/>
            <person name="Pickel B."/>
            <person name="Atanasova L."/>
            <person name="Karlsson M."/>
            <person name="Huettel B."/>
            <person name="Barry K.W."/>
            <person name="Haridas S."/>
            <person name="Chen C."/>
            <person name="Bauer D."/>
            <person name="Andreopoulos W."/>
            <person name="Pangilinan J."/>
            <person name="LaButti K."/>
            <person name="Riley R."/>
            <person name="Lipzen A."/>
            <person name="Clum A."/>
            <person name="Drula E."/>
            <person name="Henrissat B."/>
            <person name="Kohler A."/>
            <person name="Grigoriev I.V."/>
            <person name="Martin F.M."/>
            <person name="Hacquard S."/>
        </authorList>
    </citation>
    <scope>NUCLEOTIDE SEQUENCE</scope>
    <source>
        <strain evidence="9">MPI-SDFR-AT-0117</strain>
    </source>
</reference>